<dbReference type="AlphaFoldDB" id="A0AAD5MBA4"/>
<gene>
    <name evidence="1" type="ORF">KIN20_009537</name>
</gene>
<proteinExistence type="predicted"/>
<accession>A0AAD5MBA4</accession>
<dbReference type="Proteomes" id="UP001196413">
    <property type="component" value="Unassembled WGS sequence"/>
</dbReference>
<evidence type="ECO:0000313" key="1">
    <source>
        <dbReference type="EMBL" id="KAJ1352998.1"/>
    </source>
</evidence>
<name>A0AAD5MBA4_PARTN</name>
<keyword evidence="2" id="KW-1185">Reference proteome</keyword>
<protein>
    <submittedName>
        <fullName evidence="1">Uncharacterized protein</fullName>
    </submittedName>
</protein>
<sequence length="99" mass="11514">MQRRGKGCSTRWRGKSRHTRFRGVTRLSCLTSEQTQLPVIKVASLLANLDFYQKQFPRQPQYGEVLFTANKKKVWCCNEEAKVVQRDDEVRVGTHDSEV</sequence>
<evidence type="ECO:0000313" key="2">
    <source>
        <dbReference type="Proteomes" id="UP001196413"/>
    </source>
</evidence>
<dbReference type="EMBL" id="JAHQIW010001575">
    <property type="protein sequence ID" value="KAJ1352998.1"/>
    <property type="molecule type" value="Genomic_DNA"/>
</dbReference>
<organism evidence="1 2">
    <name type="scientific">Parelaphostrongylus tenuis</name>
    <name type="common">Meningeal worm</name>
    <dbReference type="NCBI Taxonomy" id="148309"/>
    <lineage>
        <taxon>Eukaryota</taxon>
        <taxon>Metazoa</taxon>
        <taxon>Ecdysozoa</taxon>
        <taxon>Nematoda</taxon>
        <taxon>Chromadorea</taxon>
        <taxon>Rhabditida</taxon>
        <taxon>Rhabditina</taxon>
        <taxon>Rhabditomorpha</taxon>
        <taxon>Strongyloidea</taxon>
        <taxon>Metastrongylidae</taxon>
        <taxon>Parelaphostrongylus</taxon>
    </lineage>
</organism>
<reference evidence="1" key="1">
    <citation type="submission" date="2021-06" db="EMBL/GenBank/DDBJ databases">
        <title>Parelaphostrongylus tenuis whole genome reference sequence.</title>
        <authorList>
            <person name="Garwood T.J."/>
            <person name="Larsen P.A."/>
            <person name="Fountain-Jones N.M."/>
            <person name="Garbe J.R."/>
            <person name="Macchietto M.G."/>
            <person name="Kania S.A."/>
            <person name="Gerhold R.W."/>
            <person name="Richards J.E."/>
            <person name="Wolf T.M."/>
        </authorList>
    </citation>
    <scope>NUCLEOTIDE SEQUENCE</scope>
    <source>
        <strain evidence="1">MNPRO001-30</strain>
        <tissue evidence="1">Meninges</tissue>
    </source>
</reference>
<comment type="caution">
    <text evidence="1">The sequence shown here is derived from an EMBL/GenBank/DDBJ whole genome shotgun (WGS) entry which is preliminary data.</text>
</comment>